<evidence type="ECO:0000313" key="3">
    <source>
        <dbReference type="Proteomes" id="UP001168338"/>
    </source>
</evidence>
<dbReference type="Pfam" id="PF08241">
    <property type="entry name" value="Methyltransf_11"/>
    <property type="match status" value="1"/>
</dbReference>
<dbReference type="CDD" id="cd02440">
    <property type="entry name" value="AdoMet_MTases"/>
    <property type="match status" value="1"/>
</dbReference>
<dbReference type="SUPFAM" id="SSF53335">
    <property type="entry name" value="S-adenosyl-L-methionine-dependent methyltransferases"/>
    <property type="match status" value="1"/>
</dbReference>
<dbReference type="InterPro" id="IPR013216">
    <property type="entry name" value="Methyltransf_11"/>
</dbReference>
<keyword evidence="2" id="KW-0808">Transferase</keyword>
<comment type="caution">
    <text evidence="2">The sequence shown here is derived from an EMBL/GenBank/DDBJ whole genome shotgun (WGS) entry which is preliminary data.</text>
</comment>
<dbReference type="PANTHER" id="PTHR42912">
    <property type="entry name" value="METHYLTRANSFERASE"/>
    <property type="match status" value="1"/>
</dbReference>
<dbReference type="InterPro" id="IPR029063">
    <property type="entry name" value="SAM-dependent_MTases_sf"/>
</dbReference>
<sequence length="223" mass="23523">MGGGGTLHDRALACRGRDIGRGVPGDAGGARAVKGIVDRFHRYADDYDRWFDDHPEAYRQELALVAAGTGTFRRGVEIGVGTGRFAAPLGLCCGIEPAAGMARLARERGIAVILGSAESLPLCDGAFDLALMVTVICYLPNPAQALAEAHRILAPGGRLVLAFIERDGAIAKKYLCDGEKSRFLSHARFFSRGEVEALIAGAGLSSTRFTNAANGFAVTVCTR</sequence>
<keyword evidence="3" id="KW-1185">Reference proteome</keyword>
<accession>A0ABT8M6X9</accession>
<keyword evidence="2" id="KW-0489">Methyltransferase</keyword>
<dbReference type="InterPro" id="IPR050508">
    <property type="entry name" value="Methyltransf_Superfamily"/>
</dbReference>
<dbReference type="GO" id="GO:0008168">
    <property type="term" value="F:methyltransferase activity"/>
    <property type="evidence" value="ECO:0007669"/>
    <property type="project" value="UniProtKB-KW"/>
</dbReference>
<reference evidence="2" key="1">
    <citation type="submission" date="2019-05" db="EMBL/GenBank/DDBJ databases">
        <title>Methanoculleus sp. FWC-SCC1, a methanogenic archaeon isolated from deep marine cold seep.</title>
        <authorList>
            <person name="Chen Y.-W."/>
            <person name="Chen S.-C."/>
            <person name="Teng N.-H."/>
            <person name="Lai M.-C."/>
        </authorList>
    </citation>
    <scope>NUCLEOTIDE SEQUENCE</scope>
    <source>
        <strain evidence="2">FWC-SCC1</strain>
    </source>
</reference>
<name>A0ABT8M6X9_9EURY</name>
<dbReference type="PANTHER" id="PTHR42912:SF80">
    <property type="entry name" value="METHYLTRANSFERASE DOMAIN-CONTAINING PROTEIN"/>
    <property type="match status" value="1"/>
</dbReference>
<evidence type="ECO:0000313" key="2">
    <source>
        <dbReference type="EMBL" id="MDN7023692.1"/>
    </source>
</evidence>
<evidence type="ECO:0000259" key="1">
    <source>
        <dbReference type="Pfam" id="PF08241"/>
    </source>
</evidence>
<dbReference type="GO" id="GO:0032259">
    <property type="term" value="P:methylation"/>
    <property type="evidence" value="ECO:0007669"/>
    <property type="project" value="UniProtKB-KW"/>
</dbReference>
<organism evidence="2 3">
    <name type="scientific">Methanoculleus frigidifontis</name>
    <dbReference type="NCBI Taxonomy" id="2584085"/>
    <lineage>
        <taxon>Archaea</taxon>
        <taxon>Methanobacteriati</taxon>
        <taxon>Methanobacteriota</taxon>
        <taxon>Stenosarchaea group</taxon>
        <taxon>Methanomicrobia</taxon>
        <taxon>Methanomicrobiales</taxon>
        <taxon>Methanomicrobiaceae</taxon>
        <taxon>Methanoculleus</taxon>
    </lineage>
</organism>
<protein>
    <submittedName>
        <fullName evidence="2">Class I SAM-dependent methyltransferase</fullName>
    </submittedName>
</protein>
<gene>
    <name evidence="2" type="ORF">FGU65_02055</name>
</gene>
<dbReference type="EMBL" id="VCYH01000001">
    <property type="protein sequence ID" value="MDN7023692.1"/>
    <property type="molecule type" value="Genomic_DNA"/>
</dbReference>
<feature type="domain" description="Methyltransferase type 11" evidence="1">
    <location>
        <begin position="76"/>
        <end position="161"/>
    </location>
</feature>
<dbReference type="Proteomes" id="UP001168338">
    <property type="component" value="Unassembled WGS sequence"/>
</dbReference>
<dbReference type="Gene3D" id="3.40.50.150">
    <property type="entry name" value="Vaccinia Virus protein VP39"/>
    <property type="match status" value="1"/>
</dbReference>
<proteinExistence type="predicted"/>